<organism evidence="8 9">
    <name type="scientific">Actinoallomurus iriomotensis</name>
    <dbReference type="NCBI Taxonomy" id="478107"/>
    <lineage>
        <taxon>Bacteria</taxon>
        <taxon>Bacillati</taxon>
        <taxon>Actinomycetota</taxon>
        <taxon>Actinomycetes</taxon>
        <taxon>Streptosporangiales</taxon>
        <taxon>Thermomonosporaceae</taxon>
        <taxon>Actinoallomurus</taxon>
    </lineage>
</organism>
<evidence type="ECO:0000259" key="7">
    <source>
        <dbReference type="PROSITE" id="PS50011"/>
    </source>
</evidence>
<dbReference type="InterPro" id="IPR017441">
    <property type="entry name" value="Protein_kinase_ATP_BS"/>
</dbReference>
<dbReference type="Pfam" id="PF00069">
    <property type="entry name" value="Pkinase"/>
    <property type="match status" value="1"/>
</dbReference>
<dbReference type="InterPro" id="IPR000719">
    <property type="entry name" value="Prot_kinase_dom"/>
</dbReference>
<feature type="transmembrane region" description="Helical" evidence="6">
    <location>
        <begin position="626"/>
        <end position="645"/>
    </location>
</feature>
<dbReference type="SUPFAM" id="SSF48452">
    <property type="entry name" value="TPR-like"/>
    <property type="match status" value="1"/>
</dbReference>
<name>A0A9W6REE6_9ACTN</name>
<keyword evidence="4 5" id="KW-0067">ATP-binding</keyword>
<accession>A0A9W6REE6</accession>
<dbReference type="InterPro" id="IPR011009">
    <property type="entry name" value="Kinase-like_dom_sf"/>
</dbReference>
<evidence type="ECO:0000313" key="9">
    <source>
        <dbReference type="Proteomes" id="UP001165135"/>
    </source>
</evidence>
<dbReference type="EMBL" id="BSTJ01000003">
    <property type="protein sequence ID" value="GLY74536.1"/>
    <property type="molecule type" value="Genomic_DNA"/>
</dbReference>
<feature type="binding site" evidence="5">
    <location>
        <position position="44"/>
    </location>
    <ligand>
        <name>ATP</name>
        <dbReference type="ChEBI" id="CHEBI:30616"/>
    </ligand>
</feature>
<dbReference type="PROSITE" id="PS00107">
    <property type="entry name" value="PROTEIN_KINASE_ATP"/>
    <property type="match status" value="1"/>
</dbReference>
<comment type="caution">
    <text evidence="8">The sequence shown here is derived from an EMBL/GenBank/DDBJ whole genome shotgun (WGS) entry which is preliminary data.</text>
</comment>
<feature type="domain" description="Protein kinase" evidence="7">
    <location>
        <begin position="16"/>
        <end position="271"/>
    </location>
</feature>
<keyword evidence="3" id="KW-0418">Kinase</keyword>
<dbReference type="InterPro" id="IPR008271">
    <property type="entry name" value="Ser/Thr_kinase_AS"/>
</dbReference>
<dbReference type="Gene3D" id="3.30.200.20">
    <property type="entry name" value="Phosphorylase Kinase, domain 1"/>
    <property type="match status" value="1"/>
</dbReference>
<evidence type="ECO:0000256" key="1">
    <source>
        <dbReference type="ARBA" id="ARBA00022679"/>
    </source>
</evidence>
<evidence type="ECO:0000256" key="2">
    <source>
        <dbReference type="ARBA" id="ARBA00022741"/>
    </source>
</evidence>
<protein>
    <recommendedName>
        <fullName evidence="7">Protein kinase domain-containing protein</fullName>
    </recommendedName>
</protein>
<dbReference type="AlphaFoldDB" id="A0A9W6REE6"/>
<evidence type="ECO:0000256" key="4">
    <source>
        <dbReference type="ARBA" id="ARBA00022840"/>
    </source>
</evidence>
<dbReference type="PROSITE" id="PS50011">
    <property type="entry name" value="PROTEIN_KINASE_DOM"/>
    <property type="match status" value="1"/>
</dbReference>
<keyword evidence="1" id="KW-0808">Transferase</keyword>
<keyword evidence="6" id="KW-0472">Membrane</keyword>
<dbReference type="CDD" id="cd14014">
    <property type="entry name" value="STKc_PknB_like"/>
    <property type="match status" value="1"/>
</dbReference>
<dbReference type="Gene3D" id="1.10.510.10">
    <property type="entry name" value="Transferase(Phosphotransferase) domain 1"/>
    <property type="match status" value="1"/>
</dbReference>
<dbReference type="PROSITE" id="PS00108">
    <property type="entry name" value="PROTEIN_KINASE_ST"/>
    <property type="match status" value="1"/>
</dbReference>
<dbReference type="GO" id="GO:0005524">
    <property type="term" value="F:ATP binding"/>
    <property type="evidence" value="ECO:0007669"/>
    <property type="project" value="UniProtKB-UniRule"/>
</dbReference>
<dbReference type="Proteomes" id="UP001165135">
    <property type="component" value="Unassembled WGS sequence"/>
</dbReference>
<dbReference type="SUPFAM" id="SSF56112">
    <property type="entry name" value="Protein kinase-like (PK-like)"/>
    <property type="match status" value="1"/>
</dbReference>
<reference evidence="8" key="1">
    <citation type="submission" date="2023-03" db="EMBL/GenBank/DDBJ databases">
        <title>Actinoallomurus iriomotensis NBRC 103681.</title>
        <authorList>
            <person name="Ichikawa N."/>
            <person name="Sato H."/>
            <person name="Tonouchi N."/>
        </authorList>
    </citation>
    <scope>NUCLEOTIDE SEQUENCE</scope>
    <source>
        <strain evidence="8">NBRC 103681</strain>
    </source>
</reference>
<keyword evidence="6" id="KW-1133">Transmembrane helix</keyword>
<keyword evidence="2 5" id="KW-0547">Nucleotide-binding</keyword>
<dbReference type="Gene3D" id="1.25.40.10">
    <property type="entry name" value="Tetratricopeptide repeat domain"/>
    <property type="match status" value="1"/>
</dbReference>
<dbReference type="PANTHER" id="PTHR43289">
    <property type="entry name" value="MITOGEN-ACTIVATED PROTEIN KINASE KINASE KINASE 20-RELATED"/>
    <property type="match status" value="1"/>
</dbReference>
<dbReference type="SMART" id="SM00220">
    <property type="entry name" value="S_TKc"/>
    <property type="match status" value="1"/>
</dbReference>
<feature type="transmembrane region" description="Helical" evidence="6">
    <location>
        <begin position="597"/>
        <end position="620"/>
    </location>
</feature>
<dbReference type="PANTHER" id="PTHR43289:SF34">
    <property type="entry name" value="SERINE_THREONINE-PROTEIN KINASE YBDM-RELATED"/>
    <property type="match status" value="1"/>
</dbReference>
<dbReference type="RefSeq" id="WP_285620404.1">
    <property type="nucleotide sequence ID" value="NZ_BSTJ01000003.1"/>
</dbReference>
<sequence length="704" mass="77422">MSDELRESDPRRIAGYVVKARLGAGGMGVVYLAQDGAGNPVAVKVIRPELLERGKEADLSRFRREIAALRRLDRFCTARLIGADPEAEPPYLVTEFVSGPTLKEAVHRDGPLRGSDLETVAIGIAAALRHIHAAGITHRDLKPGNVLLSPYGPRVIDFGLALHDEITQRVTSEFAVGTPGYMAPEQLRAGEVGAPADVFAWGAVTAFAATGRPPFGTGGPQAVGFRVLGGEADLDGLEGALRAVVTSALAKEPARRPTSGELLERLRHLAMAPTVLATATDAPARPSAFSEPSDADGWAELARRNLDEGKAELALYQADKGIGLESHHAASHHQRGRALHGLGRESEARRALRLAHEMDSADDEISRSYARVLLEQGDEGVRKAFELAPEDDEVRRRYAESLLEWAQADGRTGALGGDHDRGSRERLDALRQAYRLLPGDEEARRRCLDALLESDEGVTTAFEIAPDDPRVKAAYVKMLVVYRVEYAEAYAIAPHDGTVADRYIRLLLAGEDRQEILDRIISMWAEATPATKAAVWEQIPDWVERRWYHYYPSESEALEQEECVGRLLALRPPEEVARRLWHIGHTAFWGRDVDRMAFAWGAIVPVWAGLGLLEIFVRHVSWPWDLLVIVVLGLMALVAAGVVYVHPGPVERRRRTAFAGAGRPYERSPYRARFPRGYVPGPDLGGVADYAEVIEPFVASRRRY</sequence>
<evidence type="ECO:0000313" key="8">
    <source>
        <dbReference type="EMBL" id="GLY74536.1"/>
    </source>
</evidence>
<dbReference type="GO" id="GO:0004674">
    <property type="term" value="F:protein serine/threonine kinase activity"/>
    <property type="evidence" value="ECO:0007669"/>
    <property type="project" value="TreeGrafter"/>
</dbReference>
<evidence type="ECO:0000256" key="3">
    <source>
        <dbReference type="ARBA" id="ARBA00022777"/>
    </source>
</evidence>
<dbReference type="InterPro" id="IPR011990">
    <property type="entry name" value="TPR-like_helical_dom_sf"/>
</dbReference>
<keyword evidence="6" id="KW-0812">Transmembrane</keyword>
<evidence type="ECO:0000256" key="5">
    <source>
        <dbReference type="PROSITE-ProRule" id="PRU10141"/>
    </source>
</evidence>
<proteinExistence type="predicted"/>
<evidence type="ECO:0000256" key="6">
    <source>
        <dbReference type="SAM" id="Phobius"/>
    </source>
</evidence>
<gene>
    <name evidence="8" type="ORF">Airi01_028030</name>
</gene>